<evidence type="ECO:0000313" key="2">
    <source>
        <dbReference type="Proteomes" id="UP000777303"/>
    </source>
</evidence>
<gene>
    <name evidence="1" type="ORF">H9901_01185</name>
</gene>
<reference evidence="1" key="1">
    <citation type="journal article" date="2021" name="PeerJ">
        <title>Extensive microbial diversity within the chicken gut microbiome revealed by metagenomics and culture.</title>
        <authorList>
            <person name="Gilroy R."/>
            <person name="Ravi A."/>
            <person name="Getino M."/>
            <person name="Pursley I."/>
            <person name="Horton D.L."/>
            <person name="Alikhan N.F."/>
            <person name="Baker D."/>
            <person name="Gharbi K."/>
            <person name="Hall N."/>
            <person name="Watson M."/>
            <person name="Adriaenssens E.M."/>
            <person name="Foster-Nyarko E."/>
            <person name="Jarju S."/>
            <person name="Secka A."/>
            <person name="Antonio M."/>
            <person name="Oren A."/>
            <person name="Chaudhuri R.R."/>
            <person name="La Ragione R."/>
            <person name="Hildebrand F."/>
            <person name="Pallen M.J."/>
        </authorList>
    </citation>
    <scope>NUCLEOTIDE SEQUENCE</scope>
    <source>
        <strain evidence="1">F6-6636</strain>
    </source>
</reference>
<dbReference type="InterPro" id="IPR025233">
    <property type="entry name" value="DUF4176"/>
</dbReference>
<organism evidence="1 2">
    <name type="scientific">Candidatus Paralactobacillus gallistercoris</name>
    <dbReference type="NCBI Taxonomy" id="2838724"/>
    <lineage>
        <taxon>Bacteria</taxon>
        <taxon>Bacillati</taxon>
        <taxon>Bacillota</taxon>
        <taxon>Bacilli</taxon>
        <taxon>Lactobacillales</taxon>
        <taxon>Lactobacillaceae</taxon>
        <taxon>Lactobacillus</taxon>
    </lineage>
</organism>
<accession>A0A948X0A8</accession>
<proteinExistence type="predicted"/>
<dbReference type="Pfam" id="PF13780">
    <property type="entry name" value="DUF4176"/>
    <property type="match status" value="1"/>
</dbReference>
<name>A0A948X0A8_9LACO</name>
<evidence type="ECO:0000313" key="1">
    <source>
        <dbReference type="EMBL" id="MBU3851312.1"/>
    </source>
</evidence>
<protein>
    <submittedName>
        <fullName evidence="1">DUF4176 domain-containing protein</fullName>
    </submittedName>
</protein>
<comment type="caution">
    <text evidence="1">The sequence shown here is derived from an EMBL/GenBank/DDBJ whole genome shotgun (WGS) entry which is preliminary data.</text>
</comment>
<dbReference type="EMBL" id="JAHLFS010000017">
    <property type="protein sequence ID" value="MBU3851312.1"/>
    <property type="molecule type" value="Genomic_DNA"/>
</dbReference>
<dbReference type="AlphaFoldDB" id="A0A948X0A8"/>
<sequence length="104" mass="12046">MQLLPIGSVVKLKNSDQPLMITTRFPIATFNGKDGYFEYDSCLYPEGVYHNQHFFFNHEDIAEVCFRGYQSLAEAQLVAQMNEQLGNVKYHRFTMEELSSDNVK</sequence>
<reference evidence="1" key="2">
    <citation type="submission" date="2021-04" db="EMBL/GenBank/DDBJ databases">
        <authorList>
            <person name="Gilroy R."/>
        </authorList>
    </citation>
    <scope>NUCLEOTIDE SEQUENCE</scope>
    <source>
        <strain evidence="1">F6-6636</strain>
    </source>
</reference>
<dbReference type="Proteomes" id="UP000777303">
    <property type="component" value="Unassembled WGS sequence"/>
</dbReference>